<accession>A0AAX3EEB8</accession>
<sequence>MTIQTLDKTGSATEDEARGEATTAATVGKAPARPKAGRGPSTLAGALRRLAPGKGSGGSPVLIWAVFFRSVVLIADYLLASMTAMVVIPMLGAWLHRQSGAAGGDLTMAGTVAMWVAPLLFVVLLLAAAEIAAMRGMWRWSTRRIEAVREARVLAQAQVSTAPRTTRPSKKTNRKRSN</sequence>
<evidence type="ECO:0000256" key="2">
    <source>
        <dbReference type="SAM" id="Phobius"/>
    </source>
</evidence>
<evidence type="ECO:0000313" key="3">
    <source>
        <dbReference type="EMBL" id="UYV95972.1"/>
    </source>
</evidence>
<proteinExistence type="predicted"/>
<feature type="compositionally biased region" description="Polar residues" evidence="1">
    <location>
        <begin position="1"/>
        <end position="12"/>
    </location>
</feature>
<feature type="transmembrane region" description="Helical" evidence="2">
    <location>
        <begin position="61"/>
        <end position="92"/>
    </location>
</feature>
<feature type="region of interest" description="Disordered" evidence="1">
    <location>
        <begin position="158"/>
        <end position="178"/>
    </location>
</feature>
<reference evidence="3" key="1">
    <citation type="submission" date="2022-07" db="EMBL/GenBank/DDBJ databases">
        <authorList>
            <person name="Wu T."/>
        </authorList>
    </citation>
    <scope>NUCLEOTIDE SEQUENCE</scope>
    <source>
        <strain evidence="3">SD-1</strain>
    </source>
</reference>
<feature type="region of interest" description="Disordered" evidence="1">
    <location>
        <begin position="1"/>
        <end position="40"/>
    </location>
</feature>
<organism evidence="3 4">
    <name type="scientific">Paenarthrobacter ureafaciens</name>
    <dbReference type="NCBI Taxonomy" id="37931"/>
    <lineage>
        <taxon>Bacteria</taxon>
        <taxon>Bacillati</taxon>
        <taxon>Actinomycetota</taxon>
        <taxon>Actinomycetes</taxon>
        <taxon>Micrococcales</taxon>
        <taxon>Micrococcaceae</taxon>
        <taxon>Paenarthrobacter</taxon>
    </lineage>
</organism>
<name>A0AAX3EEB8_PAEUR</name>
<dbReference type="Proteomes" id="UP001163293">
    <property type="component" value="Chromosome"/>
</dbReference>
<feature type="transmembrane region" description="Helical" evidence="2">
    <location>
        <begin position="112"/>
        <end position="134"/>
    </location>
</feature>
<evidence type="ECO:0000256" key="1">
    <source>
        <dbReference type="SAM" id="MobiDB-lite"/>
    </source>
</evidence>
<dbReference type="RefSeq" id="WP_069694991.1">
    <property type="nucleotide sequence ID" value="NZ_CP043010.1"/>
</dbReference>
<gene>
    <name evidence="3" type="ORF">NL394_12865</name>
</gene>
<dbReference type="EMBL" id="CP101185">
    <property type="protein sequence ID" value="UYV95972.1"/>
    <property type="molecule type" value="Genomic_DNA"/>
</dbReference>
<evidence type="ECO:0008006" key="5">
    <source>
        <dbReference type="Google" id="ProtNLM"/>
    </source>
</evidence>
<keyword evidence="2" id="KW-1133">Transmembrane helix</keyword>
<keyword evidence="4" id="KW-1185">Reference proteome</keyword>
<keyword evidence="2" id="KW-0472">Membrane</keyword>
<protein>
    <recommendedName>
        <fullName evidence="5">ABC transmembrane type-1 domain-containing protein</fullName>
    </recommendedName>
</protein>
<keyword evidence="2" id="KW-0812">Transmembrane</keyword>
<dbReference type="AlphaFoldDB" id="A0AAX3EEB8"/>
<evidence type="ECO:0000313" key="4">
    <source>
        <dbReference type="Proteomes" id="UP001163293"/>
    </source>
</evidence>
<feature type="compositionally biased region" description="Basic residues" evidence="1">
    <location>
        <begin position="167"/>
        <end position="178"/>
    </location>
</feature>